<evidence type="ECO:0000313" key="2">
    <source>
        <dbReference type="Proteomes" id="UP000054538"/>
    </source>
</evidence>
<accession>A0A0D0D658</accession>
<reference evidence="1 2" key="1">
    <citation type="submission" date="2014-04" db="EMBL/GenBank/DDBJ databases">
        <authorList>
            <consortium name="DOE Joint Genome Institute"/>
            <person name="Kuo A."/>
            <person name="Kohler A."/>
            <person name="Jargeat P."/>
            <person name="Nagy L.G."/>
            <person name="Floudas D."/>
            <person name="Copeland A."/>
            <person name="Barry K.W."/>
            <person name="Cichocki N."/>
            <person name="Veneault-Fourrey C."/>
            <person name="LaButti K."/>
            <person name="Lindquist E.A."/>
            <person name="Lipzen A."/>
            <person name="Lundell T."/>
            <person name="Morin E."/>
            <person name="Murat C."/>
            <person name="Sun H."/>
            <person name="Tunlid A."/>
            <person name="Henrissat B."/>
            <person name="Grigoriev I.V."/>
            <person name="Hibbett D.S."/>
            <person name="Martin F."/>
            <person name="Nordberg H.P."/>
            <person name="Cantor M.N."/>
            <person name="Hua S.X."/>
        </authorList>
    </citation>
    <scope>NUCLEOTIDE SEQUENCE [LARGE SCALE GENOMIC DNA]</scope>
    <source>
        <strain evidence="1 2">Ve08.2h10</strain>
    </source>
</reference>
<dbReference type="HOGENOM" id="CLU_3069373_0_0_1"/>
<sequence>MGDDWCKTDRHEVNYQRRDTTKACGGEHELEMMYWEHGGLCSNTYGEPFFKGY</sequence>
<protein>
    <submittedName>
        <fullName evidence="1">Uncharacterized protein</fullName>
    </submittedName>
</protein>
<name>A0A0D0D658_9AGAM</name>
<dbReference type="Proteomes" id="UP000054538">
    <property type="component" value="Unassembled WGS sequence"/>
</dbReference>
<keyword evidence="2" id="KW-1185">Reference proteome</keyword>
<dbReference type="AlphaFoldDB" id="A0A0D0D658"/>
<dbReference type="InParanoid" id="A0A0D0D658"/>
<dbReference type="EMBL" id="KN825297">
    <property type="protein sequence ID" value="KIK92262.1"/>
    <property type="molecule type" value="Genomic_DNA"/>
</dbReference>
<evidence type="ECO:0000313" key="1">
    <source>
        <dbReference type="EMBL" id="KIK92262.1"/>
    </source>
</evidence>
<proteinExistence type="predicted"/>
<gene>
    <name evidence="1" type="ORF">PAXRUDRAFT_830126</name>
</gene>
<reference evidence="2" key="2">
    <citation type="submission" date="2015-01" db="EMBL/GenBank/DDBJ databases">
        <title>Evolutionary Origins and Diversification of the Mycorrhizal Mutualists.</title>
        <authorList>
            <consortium name="DOE Joint Genome Institute"/>
            <consortium name="Mycorrhizal Genomics Consortium"/>
            <person name="Kohler A."/>
            <person name="Kuo A."/>
            <person name="Nagy L.G."/>
            <person name="Floudas D."/>
            <person name="Copeland A."/>
            <person name="Barry K.W."/>
            <person name="Cichocki N."/>
            <person name="Veneault-Fourrey C."/>
            <person name="LaButti K."/>
            <person name="Lindquist E.A."/>
            <person name="Lipzen A."/>
            <person name="Lundell T."/>
            <person name="Morin E."/>
            <person name="Murat C."/>
            <person name="Riley R."/>
            <person name="Ohm R."/>
            <person name="Sun H."/>
            <person name="Tunlid A."/>
            <person name="Henrissat B."/>
            <person name="Grigoriev I.V."/>
            <person name="Hibbett D.S."/>
            <person name="Martin F."/>
        </authorList>
    </citation>
    <scope>NUCLEOTIDE SEQUENCE [LARGE SCALE GENOMIC DNA]</scope>
    <source>
        <strain evidence="2">Ve08.2h10</strain>
    </source>
</reference>
<organism evidence="1 2">
    <name type="scientific">Paxillus rubicundulus Ve08.2h10</name>
    <dbReference type="NCBI Taxonomy" id="930991"/>
    <lineage>
        <taxon>Eukaryota</taxon>
        <taxon>Fungi</taxon>
        <taxon>Dikarya</taxon>
        <taxon>Basidiomycota</taxon>
        <taxon>Agaricomycotina</taxon>
        <taxon>Agaricomycetes</taxon>
        <taxon>Agaricomycetidae</taxon>
        <taxon>Boletales</taxon>
        <taxon>Paxilineae</taxon>
        <taxon>Paxillaceae</taxon>
        <taxon>Paxillus</taxon>
    </lineage>
</organism>